<evidence type="ECO:0000313" key="1">
    <source>
        <dbReference type="EMBL" id="PED16485.1"/>
    </source>
</evidence>
<dbReference type="RefSeq" id="WP_097877154.1">
    <property type="nucleotide sequence ID" value="NZ_NUIV01000047.1"/>
</dbReference>
<proteinExistence type="predicted"/>
<name>A0A9X6U582_BACTU</name>
<dbReference type="AlphaFoldDB" id="A0A9X6U582"/>
<dbReference type="Proteomes" id="UP000220127">
    <property type="component" value="Unassembled WGS sequence"/>
</dbReference>
<reference evidence="1 2" key="1">
    <citation type="submission" date="2017-09" db="EMBL/GenBank/DDBJ databases">
        <title>Large-scale bioinformatics analysis of Bacillus genomes uncovers conserved roles of natural products in bacterial physiology.</title>
        <authorList>
            <consortium name="Agbiome Team Llc"/>
            <person name="Bleich R.M."/>
            <person name="Grubbs K.J."/>
            <person name="Santa Maria K.C."/>
            <person name="Allen S.E."/>
            <person name="Farag S."/>
            <person name="Shank E.A."/>
            <person name="Bowers A."/>
        </authorList>
    </citation>
    <scope>NUCLEOTIDE SEQUENCE [LARGE SCALE GENOMIC DNA]</scope>
    <source>
        <strain evidence="1 2">AFS094940</strain>
    </source>
</reference>
<comment type="caution">
    <text evidence="1">The sequence shown here is derived from an EMBL/GenBank/DDBJ whole genome shotgun (WGS) entry which is preliminary data.</text>
</comment>
<accession>A0A9X6U582</accession>
<dbReference type="EMBL" id="NVMD01000002">
    <property type="protein sequence ID" value="PED16485.1"/>
    <property type="molecule type" value="Genomic_DNA"/>
</dbReference>
<sequence>MYKSEKGKKVCSNCGHQKAFRQFYKSQSPLFADGYVSMCKLCLFEGVDEENLEESLKSILMKIDKPFLYEVWESTLDKEEDNPVGVYIKNINSLPQYRRLTYKDSIYEDENEARIKEHNKIKLSDDSIKVDDKVRIKWGLGYSDLEYVYLEKFYWDMMDTHNIKTPPHIKNLIQVAKNYLDLDKLQAQGDWSNLEKLARVQEKLLASSGFRPIDRKGGDEETGLRSFSAVWAEVENRGFVPPHDVTLTQDVLDKTIMYMQNFTLKLLNQAMLTSPMDDTPNVNGDDNE</sequence>
<protein>
    <submittedName>
        <fullName evidence="1">Uncharacterized protein</fullName>
    </submittedName>
</protein>
<organism evidence="1 2">
    <name type="scientific">Bacillus thuringiensis</name>
    <dbReference type="NCBI Taxonomy" id="1428"/>
    <lineage>
        <taxon>Bacteria</taxon>
        <taxon>Bacillati</taxon>
        <taxon>Bacillota</taxon>
        <taxon>Bacilli</taxon>
        <taxon>Bacillales</taxon>
        <taxon>Bacillaceae</taxon>
        <taxon>Bacillus</taxon>
        <taxon>Bacillus cereus group</taxon>
    </lineage>
</organism>
<gene>
    <name evidence="1" type="ORF">CON01_01205</name>
</gene>
<evidence type="ECO:0000313" key="2">
    <source>
        <dbReference type="Proteomes" id="UP000220127"/>
    </source>
</evidence>